<keyword evidence="12" id="KW-0472">Membrane</keyword>
<dbReference type="RefSeq" id="WP_058482121.1">
    <property type="nucleotide sequence ID" value="NZ_CAAAII010000009.1"/>
</dbReference>
<dbReference type="PROSITE" id="PS50109">
    <property type="entry name" value="HIS_KIN"/>
    <property type="match status" value="2"/>
</dbReference>
<dbReference type="EMBL" id="LNYX01000002">
    <property type="protein sequence ID" value="KTD66116.1"/>
    <property type="molecule type" value="Genomic_DNA"/>
</dbReference>
<dbReference type="InterPro" id="IPR004358">
    <property type="entry name" value="Sig_transdc_His_kin-like_C"/>
</dbReference>
<keyword evidence="6 13" id="KW-0597">Phosphoprotein</keyword>
<keyword evidence="14" id="KW-0175">Coiled coil</keyword>
<dbReference type="GO" id="GO:0005524">
    <property type="term" value="F:ATP binding"/>
    <property type="evidence" value="ECO:0007669"/>
    <property type="project" value="UniProtKB-KW"/>
</dbReference>
<evidence type="ECO:0000256" key="4">
    <source>
        <dbReference type="ARBA" id="ARBA00012438"/>
    </source>
</evidence>
<proteinExistence type="predicted"/>
<evidence type="ECO:0000256" key="14">
    <source>
        <dbReference type="SAM" id="Coils"/>
    </source>
</evidence>
<dbReference type="Pfam" id="PF02518">
    <property type="entry name" value="HATPase_c"/>
    <property type="match status" value="2"/>
</dbReference>
<evidence type="ECO:0000256" key="8">
    <source>
        <dbReference type="ARBA" id="ARBA00022741"/>
    </source>
</evidence>
<gene>
    <name evidence="17" type="ORF">Lspi_0179</name>
</gene>
<keyword evidence="9 17" id="KW-0418">Kinase</keyword>
<keyword evidence="18" id="KW-1185">Reference proteome</keyword>
<dbReference type="Proteomes" id="UP000054877">
    <property type="component" value="Unassembled WGS sequence"/>
</dbReference>
<dbReference type="PROSITE" id="PS50110">
    <property type="entry name" value="RESPONSE_REGULATORY"/>
    <property type="match status" value="1"/>
</dbReference>
<dbReference type="InterPro" id="IPR036890">
    <property type="entry name" value="HATPase_C_sf"/>
</dbReference>
<accession>A0A0W0ZAH9</accession>
<dbReference type="OrthoDB" id="9768069at2"/>
<evidence type="ECO:0000256" key="10">
    <source>
        <dbReference type="ARBA" id="ARBA00022840"/>
    </source>
</evidence>
<organism evidence="17 18">
    <name type="scientific">Legionella spiritensis</name>
    <dbReference type="NCBI Taxonomy" id="452"/>
    <lineage>
        <taxon>Bacteria</taxon>
        <taxon>Pseudomonadati</taxon>
        <taxon>Pseudomonadota</taxon>
        <taxon>Gammaproteobacteria</taxon>
        <taxon>Legionellales</taxon>
        <taxon>Legionellaceae</taxon>
        <taxon>Legionella</taxon>
    </lineage>
</organism>
<keyword evidence="7" id="KW-0808">Transferase</keyword>
<feature type="modified residue" description="4-aspartylphosphate" evidence="13">
    <location>
        <position position="402"/>
    </location>
</feature>
<evidence type="ECO:0000256" key="13">
    <source>
        <dbReference type="PROSITE-ProRule" id="PRU00169"/>
    </source>
</evidence>
<dbReference type="CDD" id="cd16922">
    <property type="entry name" value="HATPase_EvgS-ArcB-TorS-like"/>
    <property type="match status" value="1"/>
</dbReference>
<dbReference type="EC" id="2.7.13.3" evidence="4"/>
<feature type="domain" description="Histidine kinase" evidence="15">
    <location>
        <begin position="623"/>
        <end position="776"/>
    </location>
</feature>
<dbReference type="GO" id="GO:0005886">
    <property type="term" value="C:plasma membrane"/>
    <property type="evidence" value="ECO:0007669"/>
    <property type="project" value="UniProtKB-SubCell"/>
</dbReference>
<dbReference type="Pfam" id="PF00512">
    <property type="entry name" value="HisKA"/>
    <property type="match status" value="1"/>
</dbReference>
<name>A0A0W0ZAH9_LEGSP</name>
<evidence type="ECO:0000259" key="15">
    <source>
        <dbReference type="PROSITE" id="PS50109"/>
    </source>
</evidence>
<dbReference type="Gene3D" id="1.10.287.130">
    <property type="match status" value="1"/>
</dbReference>
<evidence type="ECO:0000313" key="18">
    <source>
        <dbReference type="Proteomes" id="UP000054877"/>
    </source>
</evidence>
<dbReference type="SUPFAM" id="SSF52172">
    <property type="entry name" value="CheY-like"/>
    <property type="match status" value="1"/>
</dbReference>
<dbReference type="InterPro" id="IPR003661">
    <property type="entry name" value="HisK_dim/P_dom"/>
</dbReference>
<dbReference type="SMART" id="SM00387">
    <property type="entry name" value="HATPase_c"/>
    <property type="match status" value="2"/>
</dbReference>
<dbReference type="CDD" id="cd17574">
    <property type="entry name" value="REC_OmpR"/>
    <property type="match status" value="1"/>
</dbReference>
<evidence type="ECO:0000256" key="2">
    <source>
        <dbReference type="ARBA" id="ARBA00004236"/>
    </source>
</evidence>
<evidence type="ECO:0000256" key="7">
    <source>
        <dbReference type="ARBA" id="ARBA00022679"/>
    </source>
</evidence>
<dbReference type="STRING" id="452.Lspi_0179"/>
<sequence length="784" mass="87835">MPEVSPDSEIKLRSQIEHIANQLCLAVDGNFDFMVSQDDEDETIQKLSMLINFLIDSARRSVEEEKKQKKILEELDQLKNNFIANISHELRTPLTLILSPLEAMLSDQNQSIQRRDIERMSRNAYRLYKLVNDLLDFSKAEANRLEVNLQEVQLPDFVHTIIDDMQPAAFKKNISLQFESSIKHLSVMLDEKLVEKIVLNLIGNALKFTPQNGCIDVSLKKSRDHLLLTVADTGIGIPPDKITAIFERFRQLEDSTTRQYEGTGIGLALVKEFVHLMGGEIEVESAPGKGSQFKVLLPVVKARHNNKSKRIKKQSDILSPVINDAIIPDSGDSNHVSATIRQEINKGSKNTKHRVIVADDNDDLRAYISENLSHFFDVIAVENGRLALEAVKKYHPSVIISDVMMPEMDGISLVKTLKADDELKHIPVILVTARSGKDATVSGLDSGADDFLAKPFSLAELRARVLAAFRLHNTYLSLEEKKEELANTLKSLEKLNQKMLKISREAGMSEVASGILHNVGNVLNSINVATILIRDSLQDNKTLQRLFKIKGALKTHKDDLDSFLNQDKKGKHLTEYLALSLEQLKIERQKLYLESKELVENLDHVKAVISMQQTFVKRTTICEPIALNKFLSEVVQLQKHSFITAGIRIECQFDDKLPTIVTDKHKLLTIIMNLISNAIHALQELQANQDKKQIIIKTGIHNKQAVYIEISDNGIGIPQKNLMNIFTQGFTTKEKGTGYGLHSSLLTAQELGGSLTGCSRGKGFGANFVIKIPLQQKNMEKGCG</sequence>
<protein>
    <recommendedName>
        <fullName evidence="4">histidine kinase</fullName>
        <ecNumber evidence="4">2.7.13.3</ecNumber>
    </recommendedName>
</protein>
<dbReference type="Pfam" id="PF00072">
    <property type="entry name" value="Response_reg"/>
    <property type="match status" value="1"/>
</dbReference>
<evidence type="ECO:0000256" key="1">
    <source>
        <dbReference type="ARBA" id="ARBA00000085"/>
    </source>
</evidence>
<evidence type="ECO:0000256" key="6">
    <source>
        <dbReference type="ARBA" id="ARBA00022553"/>
    </source>
</evidence>
<dbReference type="PANTHER" id="PTHR43547">
    <property type="entry name" value="TWO-COMPONENT HISTIDINE KINASE"/>
    <property type="match status" value="1"/>
</dbReference>
<dbReference type="Gene3D" id="3.40.50.2300">
    <property type="match status" value="1"/>
</dbReference>
<dbReference type="SUPFAM" id="SSF55874">
    <property type="entry name" value="ATPase domain of HSP90 chaperone/DNA topoisomerase II/histidine kinase"/>
    <property type="match status" value="2"/>
</dbReference>
<feature type="domain" description="Response regulatory" evidence="16">
    <location>
        <begin position="354"/>
        <end position="469"/>
    </location>
</feature>
<reference evidence="17 18" key="1">
    <citation type="submission" date="2015-11" db="EMBL/GenBank/DDBJ databases">
        <title>Genomic analysis of 38 Legionella species identifies large and diverse effector repertoires.</title>
        <authorList>
            <person name="Burstein D."/>
            <person name="Amaro F."/>
            <person name="Zusman T."/>
            <person name="Lifshitz Z."/>
            <person name="Cohen O."/>
            <person name="Gilbert J.A."/>
            <person name="Pupko T."/>
            <person name="Shuman H.A."/>
            <person name="Segal G."/>
        </authorList>
    </citation>
    <scope>NUCLEOTIDE SEQUENCE [LARGE SCALE GENOMIC DNA]</scope>
    <source>
        <strain evidence="17 18">Mt.St.Helens-9</strain>
    </source>
</reference>
<dbReference type="InterPro" id="IPR011006">
    <property type="entry name" value="CheY-like_superfamily"/>
</dbReference>
<feature type="domain" description="Histidine kinase" evidence="15">
    <location>
        <begin position="85"/>
        <end position="301"/>
    </location>
</feature>
<dbReference type="PANTHER" id="PTHR43547:SF2">
    <property type="entry name" value="HYBRID SIGNAL TRANSDUCTION HISTIDINE KINASE C"/>
    <property type="match status" value="1"/>
</dbReference>
<dbReference type="SMART" id="SM00388">
    <property type="entry name" value="HisKA"/>
    <property type="match status" value="1"/>
</dbReference>
<keyword evidence="10" id="KW-0067">ATP-binding</keyword>
<dbReference type="CDD" id="cd00082">
    <property type="entry name" value="HisKA"/>
    <property type="match status" value="1"/>
</dbReference>
<evidence type="ECO:0000256" key="12">
    <source>
        <dbReference type="ARBA" id="ARBA00023136"/>
    </source>
</evidence>
<dbReference type="SMART" id="SM00448">
    <property type="entry name" value="REC"/>
    <property type="match status" value="1"/>
</dbReference>
<dbReference type="InterPro" id="IPR003594">
    <property type="entry name" value="HATPase_dom"/>
</dbReference>
<evidence type="ECO:0000313" key="17">
    <source>
        <dbReference type="EMBL" id="KTD66116.1"/>
    </source>
</evidence>
<keyword evidence="11" id="KW-0902">Two-component regulatory system</keyword>
<evidence type="ECO:0000259" key="16">
    <source>
        <dbReference type="PROSITE" id="PS50110"/>
    </source>
</evidence>
<dbReference type="InterPro" id="IPR005467">
    <property type="entry name" value="His_kinase_dom"/>
</dbReference>
<keyword evidence="5" id="KW-1003">Cell membrane</keyword>
<comment type="catalytic activity">
    <reaction evidence="1">
        <text>ATP + protein L-histidine = ADP + protein N-phospho-L-histidine.</text>
        <dbReference type="EC" id="2.7.13.3"/>
    </reaction>
</comment>
<evidence type="ECO:0000256" key="11">
    <source>
        <dbReference type="ARBA" id="ARBA00023012"/>
    </source>
</evidence>
<evidence type="ECO:0000256" key="5">
    <source>
        <dbReference type="ARBA" id="ARBA00022475"/>
    </source>
</evidence>
<dbReference type="InterPro" id="IPR036097">
    <property type="entry name" value="HisK_dim/P_sf"/>
</dbReference>
<dbReference type="SUPFAM" id="SSF47384">
    <property type="entry name" value="Homodimeric domain of signal transducing histidine kinase"/>
    <property type="match status" value="1"/>
</dbReference>
<dbReference type="FunFam" id="3.30.565.10:FF:000023">
    <property type="entry name" value="PAS domain-containing sensor histidine kinase"/>
    <property type="match status" value="1"/>
</dbReference>
<comment type="caution">
    <text evidence="17">The sequence shown here is derived from an EMBL/GenBank/DDBJ whole genome shotgun (WGS) entry which is preliminary data.</text>
</comment>
<dbReference type="Gene3D" id="3.30.565.10">
    <property type="entry name" value="Histidine kinase-like ATPase, C-terminal domain"/>
    <property type="match status" value="2"/>
</dbReference>
<dbReference type="InterPro" id="IPR001789">
    <property type="entry name" value="Sig_transdc_resp-reg_receiver"/>
</dbReference>
<dbReference type="PRINTS" id="PR00344">
    <property type="entry name" value="BCTRLSENSOR"/>
</dbReference>
<comment type="subcellular location">
    <subcellularLocation>
        <location evidence="2">Cell membrane</location>
    </subcellularLocation>
    <subcellularLocation>
        <location evidence="3">Membrane raft</location>
        <topology evidence="3">Multi-pass membrane protein</topology>
    </subcellularLocation>
</comment>
<dbReference type="PATRIC" id="fig|452.5.peg.194"/>
<keyword evidence="8" id="KW-0547">Nucleotide-binding</keyword>
<evidence type="ECO:0000256" key="3">
    <source>
        <dbReference type="ARBA" id="ARBA00004314"/>
    </source>
</evidence>
<dbReference type="AlphaFoldDB" id="A0A0W0ZAH9"/>
<dbReference type="FunFam" id="1.10.287.130:FF:000001">
    <property type="entry name" value="Two-component sensor histidine kinase"/>
    <property type="match status" value="1"/>
</dbReference>
<dbReference type="GO" id="GO:0000155">
    <property type="term" value="F:phosphorelay sensor kinase activity"/>
    <property type="evidence" value="ECO:0007669"/>
    <property type="project" value="InterPro"/>
</dbReference>
<dbReference type="GO" id="GO:0045121">
    <property type="term" value="C:membrane raft"/>
    <property type="evidence" value="ECO:0007669"/>
    <property type="project" value="UniProtKB-SubCell"/>
</dbReference>
<feature type="coiled-coil region" evidence="14">
    <location>
        <begin position="475"/>
        <end position="505"/>
    </location>
</feature>
<evidence type="ECO:0000256" key="9">
    <source>
        <dbReference type="ARBA" id="ARBA00022777"/>
    </source>
</evidence>